<evidence type="ECO:0000256" key="5">
    <source>
        <dbReference type="ARBA" id="ARBA00023319"/>
    </source>
</evidence>
<dbReference type="Bgee" id="ENSLOCG00000002264">
    <property type="expression patterns" value="Expressed in bone element and 7 other cell types or tissues"/>
</dbReference>
<comment type="subcellular location">
    <subcellularLocation>
        <location evidence="1">Membrane</location>
        <topology evidence="1">Single-pass type I membrane protein</topology>
    </subcellularLocation>
</comment>
<dbReference type="HOGENOM" id="CLU_778356_0_0_1"/>
<dbReference type="Pfam" id="PF07654">
    <property type="entry name" value="C1-set"/>
    <property type="match status" value="1"/>
</dbReference>
<dbReference type="InterPro" id="IPR013098">
    <property type="entry name" value="Ig_I-set"/>
</dbReference>
<keyword evidence="4" id="KW-0325">Glycoprotein</keyword>
<dbReference type="Ensembl" id="ENSLOCT00000002646.1">
    <property type="protein sequence ID" value="ENSLOCP00000002640.1"/>
    <property type="gene ID" value="ENSLOCG00000002264.1"/>
</dbReference>
<dbReference type="GeneTree" id="ENSGT00990000205362"/>
<dbReference type="OrthoDB" id="6370831at2759"/>
<dbReference type="PROSITE" id="PS50835">
    <property type="entry name" value="IG_LIKE"/>
    <property type="match status" value="2"/>
</dbReference>
<dbReference type="eggNOG" id="ENOG502ST9W">
    <property type="taxonomic scope" value="Eukaryota"/>
</dbReference>
<dbReference type="InterPro" id="IPR007110">
    <property type="entry name" value="Ig-like_dom"/>
</dbReference>
<evidence type="ECO:0000256" key="4">
    <source>
        <dbReference type="ARBA" id="ARBA00023180"/>
    </source>
</evidence>
<keyword evidence="10" id="KW-1185">Reference proteome</keyword>
<dbReference type="PANTHER" id="PTHR11640:SF158">
    <property type="entry name" value="V-SET AND IMMUNOGLOBULIN DOMAIN-CONTAINING PROTEIN 10-LIKE 2"/>
    <property type="match status" value="1"/>
</dbReference>
<evidence type="ECO:0000256" key="6">
    <source>
        <dbReference type="SAM" id="MobiDB-lite"/>
    </source>
</evidence>
<sequence length="356" mass="38885">MAYFSCVSKGFYPGNVTVKWFHNGSPVVGTDPQRSVWTSNDGTFVSISNMTIRLLASHHGSVVACHVFHMSASQPVVDNITLNVNYGPLAIKVFHLRADSAGSTELPVLSSVIRTNANSHLELLCKADSNPASEVDWAREGSDLSWHQIPSLDGQLSLNNLKERNAGVYWCSVSNSYGKTNISVRVVVERPGEYNWLKGLAAGAVTVATVLLVVAVYFCLNTRRKWKGQPSIVISERVESNEGITEDQCKEAAEYAMICRSPVSKEDATDSLSVNEVPYADILISVRGTSTPELRHIPRLTIGDGGQEWGDEEPAGSPLQSSRSVDRLPVHHLEATRKLSSSSEYAVIIYPSKPRS</sequence>
<reference evidence="9" key="3">
    <citation type="submission" date="2025-09" db="UniProtKB">
        <authorList>
            <consortium name="Ensembl"/>
        </authorList>
    </citation>
    <scope>IDENTIFICATION</scope>
</reference>
<evidence type="ECO:0000313" key="10">
    <source>
        <dbReference type="Proteomes" id="UP000018468"/>
    </source>
</evidence>
<evidence type="ECO:0000256" key="7">
    <source>
        <dbReference type="SAM" id="Phobius"/>
    </source>
</evidence>
<accession>W5M2N2</accession>
<dbReference type="Gene3D" id="2.60.40.10">
    <property type="entry name" value="Immunoglobulins"/>
    <property type="match status" value="2"/>
</dbReference>
<reference evidence="10" key="1">
    <citation type="submission" date="2011-12" db="EMBL/GenBank/DDBJ databases">
        <title>The Draft Genome of Lepisosteus oculatus.</title>
        <authorList>
            <consortium name="The Broad Institute Genome Assembly &amp; Analysis Group"/>
            <consortium name="Computational R&amp;D Group"/>
            <consortium name="and Sequencing Platform"/>
            <person name="Di Palma F."/>
            <person name="Alfoldi J."/>
            <person name="Johnson J."/>
            <person name="Berlin A."/>
            <person name="Gnerre S."/>
            <person name="Jaffe D."/>
            <person name="MacCallum I."/>
            <person name="Young S."/>
            <person name="Walker B.J."/>
            <person name="Lander E.S."/>
            <person name="Lindblad-Toh K."/>
        </authorList>
    </citation>
    <scope>NUCLEOTIDE SEQUENCE [LARGE SCALE GENOMIC DNA]</scope>
</reference>
<dbReference type="InterPro" id="IPR013783">
    <property type="entry name" value="Ig-like_fold"/>
</dbReference>
<dbReference type="CDD" id="cd00098">
    <property type="entry name" value="IgC1"/>
    <property type="match status" value="1"/>
</dbReference>
<reference evidence="9" key="2">
    <citation type="submission" date="2025-08" db="UniProtKB">
        <authorList>
            <consortium name="Ensembl"/>
        </authorList>
    </citation>
    <scope>IDENTIFICATION</scope>
</reference>
<dbReference type="SMART" id="SM00409">
    <property type="entry name" value="IG"/>
    <property type="match status" value="1"/>
</dbReference>
<feature type="domain" description="Ig-like" evidence="8">
    <location>
        <begin position="1"/>
        <end position="81"/>
    </location>
</feature>
<evidence type="ECO:0000259" key="8">
    <source>
        <dbReference type="PROSITE" id="PS50835"/>
    </source>
</evidence>
<dbReference type="InterPro" id="IPR003598">
    <property type="entry name" value="Ig_sub2"/>
</dbReference>
<dbReference type="InterPro" id="IPR003597">
    <property type="entry name" value="Ig_C1-set"/>
</dbReference>
<feature type="region of interest" description="Disordered" evidence="6">
    <location>
        <begin position="302"/>
        <end position="328"/>
    </location>
</feature>
<dbReference type="EMBL" id="AHAT01024087">
    <property type="status" value="NOT_ANNOTATED_CDS"/>
    <property type="molecule type" value="Genomic_DNA"/>
</dbReference>
<protein>
    <submittedName>
        <fullName evidence="9">Tyrosine-protein phosphatase non-receptor type substrate 1-like</fullName>
    </submittedName>
</protein>
<evidence type="ECO:0000256" key="1">
    <source>
        <dbReference type="ARBA" id="ARBA00004479"/>
    </source>
</evidence>
<name>W5M2N2_LEPOC</name>
<dbReference type="InterPro" id="IPR036179">
    <property type="entry name" value="Ig-like_dom_sf"/>
</dbReference>
<dbReference type="InParanoid" id="W5M2N2"/>
<dbReference type="Pfam" id="PF07679">
    <property type="entry name" value="I-set"/>
    <property type="match status" value="1"/>
</dbReference>
<keyword evidence="2 7" id="KW-0472">Membrane</keyword>
<organism evidence="9 10">
    <name type="scientific">Lepisosteus oculatus</name>
    <name type="common">Spotted gar</name>
    <dbReference type="NCBI Taxonomy" id="7918"/>
    <lineage>
        <taxon>Eukaryota</taxon>
        <taxon>Metazoa</taxon>
        <taxon>Chordata</taxon>
        <taxon>Craniata</taxon>
        <taxon>Vertebrata</taxon>
        <taxon>Euteleostomi</taxon>
        <taxon>Actinopterygii</taxon>
        <taxon>Neopterygii</taxon>
        <taxon>Holostei</taxon>
        <taxon>Semionotiformes</taxon>
        <taxon>Lepisosteidae</taxon>
        <taxon>Lepisosteus</taxon>
    </lineage>
</organism>
<evidence type="ECO:0000256" key="2">
    <source>
        <dbReference type="ARBA" id="ARBA00023136"/>
    </source>
</evidence>
<keyword evidence="5" id="KW-0393">Immunoglobulin domain</keyword>
<evidence type="ECO:0000256" key="3">
    <source>
        <dbReference type="ARBA" id="ARBA00023157"/>
    </source>
</evidence>
<keyword evidence="7" id="KW-0812">Transmembrane</keyword>
<dbReference type="GO" id="GO:0016020">
    <property type="term" value="C:membrane"/>
    <property type="evidence" value="ECO:0007669"/>
    <property type="project" value="UniProtKB-SubCell"/>
</dbReference>
<evidence type="ECO:0000313" key="9">
    <source>
        <dbReference type="Ensembl" id="ENSLOCP00000002640.1"/>
    </source>
</evidence>
<dbReference type="AlphaFoldDB" id="W5M2N2"/>
<proteinExistence type="predicted"/>
<dbReference type="KEGG" id="loc:107075645"/>
<dbReference type="SUPFAM" id="SSF48726">
    <property type="entry name" value="Immunoglobulin"/>
    <property type="match status" value="2"/>
</dbReference>
<dbReference type="InterPro" id="IPR051275">
    <property type="entry name" value="Cell_adhesion_signaling"/>
</dbReference>
<dbReference type="OMA" id="CEASTRY"/>
<feature type="transmembrane region" description="Helical" evidence="7">
    <location>
        <begin position="200"/>
        <end position="220"/>
    </location>
</feature>
<dbReference type="SMART" id="SM00407">
    <property type="entry name" value="IGc1"/>
    <property type="match status" value="1"/>
</dbReference>
<keyword evidence="7" id="KW-1133">Transmembrane helix</keyword>
<feature type="domain" description="Ig-like" evidence="8">
    <location>
        <begin position="107"/>
        <end position="187"/>
    </location>
</feature>
<dbReference type="PANTHER" id="PTHR11640">
    <property type="entry name" value="NEPHRIN"/>
    <property type="match status" value="1"/>
</dbReference>
<dbReference type="InterPro" id="IPR003599">
    <property type="entry name" value="Ig_sub"/>
</dbReference>
<keyword evidence="3" id="KW-1015">Disulfide bond</keyword>
<dbReference type="Proteomes" id="UP000018468">
    <property type="component" value="Linkage group LG26"/>
</dbReference>
<dbReference type="SMART" id="SM00408">
    <property type="entry name" value="IGc2"/>
    <property type="match status" value="1"/>
</dbReference>